<dbReference type="InterPro" id="IPR050696">
    <property type="entry name" value="FtsA/MreB"/>
</dbReference>
<organism evidence="1 2">
    <name type="scientific">Candidatus Sungbacteria bacterium RIFCSPHIGHO2_01_FULL_47_32</name>
    <dbReference type="NCBI Taxonomy" id="1802264"/>
    <lineage>
        <taxon>Bacteria</taxon>
        <taxon>Candidatus Sungiibacteriota</taxon>
    </lineage>
</organism>
<dbReference type="CDD" id="cd24049">
    <property type="entry name" value="ASKHA_NBD_PilM"/>
    <property type="match status" value="1"/>
</dbReference>
<comment type="caution">
    <text evidence="1">The sequence shown here is derived from an EMBL/GenBank/DDBJ whole genome shotgun (WGS) entry which is preliminary data.</text>
</comment>
<dbReference type="PANTHER" id="PTHR32432">
    <property type="entry name" value="CELL DIVISION PROTEIN FTSA-RELATED"/>
    <property type="match status" value="1"/>
</dbReference>
<dbReference type="InterPro" id="IPR043129">
    <property type="entry name" value="ATPase_NBD"/>
</dbReference>
<sequence>MDIPFLKKLEMPKFELNLGFGKKQASYIGIDIGASSAKVVQLRKEKERAVLESYGELKSAVYLKKADNTSRIGGGFLRYLESEIGEMLTDLIRESNITTNQAILSIPTVSAFIMLVDFPRISEDEAEQAIQFEAKKYIPIPLAEVSLDWEIIDEGEEKRVKVLLAAVPKEIISKYKRIAEVVKLNLISLEVENFALVRSLIGRDKATTAVINLGAQTTNVTITDLGIIRLSHNIDRGSSEVTRMLSRSLNIEPERADDFKKNIGLSDRPEEKEIADVIAPVVDSLFREILRVVNGYNRLAPRKVERVVLAGGGANLFGLVDYAAKVVGLETVRANPFSRVVYPAFMQPVLREIGPDFSVAVGLALRQITTR</sequence>
<dbReference type="PIRSF" id="PIRSF019169">
    <property type="entry name" value="PilM"/>
    <property type="match status" value="1"/>
</dbReference>
<evidence type="ECO:0000313" key="1">
    <source>
        <dbReference type="EMBL" id="OGZ93850.1"/>
    </source>
</evidence>
<evidence type="ECO:0000313" key="2">
    <source>
        <dbReference type="Proteomes" id="UP000177152"/>
    </source>
</evidence>
<evidence type="ECO:0008006" key="3">
    <source>
        <dbReference type="Google" id="ProtNLM"/>
    </source>
</evidence>
<accession>A0A1G2K5U6</accession>
<dbReference type="NCBIfam" id="TIGR01175">
    <property type="entry name" value="pilM"/>
    <property type="match status" value="1"/>
</dbReference>
<dbReference type="SUPFAM" id="SSF53067">
    <property type="entry name" value="Actin-like ATPase domain"/>
    <property type="match status" value="2"/>
</dbReference>
<dbReference type="AlphaFoldDB" id="A0A1G2K5U6"/>
<dbReference type="Proteomes" id="UP000177152">
    <property type="component" value="Unassembled WGS sequence"/>
</dbReference>
<proteinExistence type="predicted"/>
<gene>
    <name evidence="1" type="ORF">A2633_04430</name>
</gene>
<dbReference type="Gene3D" id="3.30.1490.300">
    <property type="match status" value="1"/>
</dbReference>
<protein>
    <recommendedName>
        <fullName evidence="3">SHS2 domain-containing protein</fullName>
    </recommendedName>
</protein>
<name>A0A1G2K5U6_9BACT</name>
<dbReference type="Pfam" id="PF11104">
    <property type="entry name" value="PilM_2"/>
    <property type="match status" value="1"/>
</dbReference>
<dbReference type="EMBL" id="MHQC01000049">
    <property type="protein sequence ID" value="OGZ93850.1"/>
    <property type="molecule type" value="Genomic_DNA"/>
</dbReference>
<dbReference type="Gene3D" id="3.30.420.40">
    <property type="match status" value="2"/>
</dbReference>
<dbReference type="PANTHER" id="PTHR32432:SF3">
    <property type="entry name" value="ETHANOLAMINE UTILIZATION PROTEIN EUTJ"/>
    <property type="match status" value="1"/>
</dbReference>
<dbReference type="InterPro" id="IPR005883">
    <property type="entry name" value="PilM"/>
</dbReference>
<reference evidence="1 2" key="1">
    <citation type="journal article" date="2016" name="Nat. Commun.">
        <title>Thousands of microbial genomes shed light on interconnected biogeochemical processes in an aquifer system.</title>
        <authorList>
            <person name="Anantharaman K."/>
            <person name="Brown C.T."/>
            <person name="Hug L.A."/>
            <person name="Sharon I."/>
            <person name="Castelle C.J."/>
            <person name="Probst A.J."/>
            <person name="Thomas B.C."/>
            <person name="Singh A."/>
            <person name="Wilkins M.J."/>
            <person name="Karaoz U."/>
            <person name="Brodie E.L."/>
            <person name="Williams K.H."/>
            <person name="Hubbard S.S."/>
            <person name="Banfield J.F."/>
        </authorList>
    </citation>
    <scope>NUCLEOTIDE SEQUENCE [LARGE SCALE GENOMIC DNA]</scope>
</reference>